<dbReference type="InterPro" id="IPR010982">
    <property type="entry name" value="Lambda_DNA-bd_dom_sf"/>
</dbReference>
<dbReference type="InterPro" id="IPR001387">
    <property type="entry name" value="Cro/C1-type_HTH"/>
</dbReference>
<name>A0A2N8NNK6_STREU</name>
<dbReference type="EMBL" id="JACHJF010000001">
    <property type="protein sequence ID" value="MBB5116622.1"/>
    <property type="molecule type" value="Genomic_DNA"/>
</dbReference>
<dbReference type="PROSITE" id="PS50943">
    <property type="entry name" value="HTH_CROC1"/>
    <property type="match status" value="1"/>
</dbReference>
<evidence type="ECO:0000313" key="3">
    <source>
        <dbReference type="EMBL" id="PNE30352.1"/>
    </source>
</evidence>
<dbReference type="SMART" id="SM00530">
    <property type="entry name" value="HTH_XRE"/>
    <property type="match status" value="1"/>
</dbReference>
<feature type="domain" description="HTH cro/C1-type" evidence="1">
    <location>
        <begin position="18"/>
        <end position="72"/>
    </location>
</feature>
<dbReference type="Gene3D" id="1.10.260.40">
    <property type="entry name" value="lambda repressor-like DNA-binding domains"/>
    <property type="match status" value="1"/>
</dbReference>
<proteinExistence type="predicted"/>
<dbReference type="Proteomes" id="UP000528608">
    <property type="component" value="Unassembled WGS sequence"/>
</dbReference>
<dbReference type="Pfam" id="PF13560">
    <property type="entry name" value="HTH_31"/>
    <property type="match status" value="1"/>
</dbReference>
<evidence type="ECO:0000313" key="2">
    <source>
        <dbReference type="EMBL" id="MBB5116622.1"/>
    </source>
</evidence>
<accession>A0A2N8NNK6</accession>
<reference evidence="3" key="2">
    <citation type="submission" date="2015-07" db="EMBL/GenBank/DDBJ databases">
        <authorList>
            <person name="Noorani M."/>
        </authorList>
    </citation>
    <scope>NUCLEOTIDE SEQUENCE [LARGE SCALE GENOMIC DNA]</scope>
    <source>
        <strain evidence="3">ATCC 27428</strain>
    </source>
</reference>
<dbReference type="RefSeq" id="WP_102921536.1">
    <property type="nucleotide sequence ID" value="NZ_JACHJF010000001.1"/>
</dbReference>
<dbReference type="SUPFAM" id="SSF47413">
    <property type="entry name" value="lambda repressor-like DNA-binding domains"/>
    <property type="match status" value="1"/>
</dbReference>
<gene>
    <name evidence="3" type="ORF">AF335_29210</name>
    <name evidence="2" type="ORF">FHS36_000020</name>
</gene>
<organism evidence="3 4">
    <name type="scientific">Streptomyces eurocidicus</name>
    <name type="common">Streptoverticillium eurocidicus</name>
    <dbReference type="NCBI Taxonomy" id="66423"/>
    <lineage>
        <taxon>Bacteria</taxon>
        <taxon>Bacillati</taxon>
        <taxon>Actinomycetota</taxon>
        <taxon>Actinomycetes</taxon>
        <taxon>Kitasatosporales</taxon>
        <taxon>Streptomycetaceae</taxon>
        <taxon>Streptomyces</taxon>
    </lineage>
</organism>
<sequence length="283" mass="31412">MPPRSNPTIRQRRLGAALRQLREQAGMSASDAAALLGVDRTRISNTEAGRFGISAARVRTLACNYRCPDAGLVQALADMAQDHTKGWWEQYRGALPAHFLDIAELEWHALRLRNALTSHVPGLLQTADHARALFEMVIPQLPEEETRLRVAQRLERRQVLDRDDPPAYDAIIHESALHMQFGGRDVARAQLKHLLESGERDHVSLRVIPFTAGGFPGAGQTILYAHGPVTELDTVQLDASHGSVFIDSGMQLANYRELLSKMELSALSEEDSRQLIHAIAQQL</sequence>
<evidence type="ECO:0000313" key="4">
    <source>
        <dbReference type="Proteomes" id="UP000235945"/>
    </source>
</evidence>
<keyword evidence="4" id="KW-1185">Reference proteome</keyword>
<dbReference type="Proteomes" id="UP000235945">
    <property type="component" value="Unassembled WGS sequence"/>
</dbReference>
<evidence type="ECO:0000259" key="1">
    <source>
        <dbReference type="PROSITE" id="PS50943"/>
    </source>
</evidence>
<comment type="caution">
    <text evidence="3">The sequence shown here is derived from an EMBL/GenBank/DDBJ whole genome shotgun (WGS) entry which is preliminary data.</text>
</comment>
<dbReference type="AlphaFoldDB" id="A0A2N8NNK6"/>
<evidence type="ECO:0000313" key="5">
    <source>
        <dbReference type="Proteomes" id="UP000528608"/>
    </source>
</evidence>
<reference evidence="2 5" key="3">
    <citation type="submission" date="2020-08" db="EMBL/GenBank/DDBJ databases">
        <title>Genomic Encyclopedia of Type Strains, Phase III (KMG-III): the genomes of soil and plant-associated and newly described type strains.</title>
        <authorList>
            <person name="Whitman W."/>
        </authorList>
    </citation>
    <scope>NUCLEOTIDE SEQUENCE [LARGE SCALE GENOMIC DNA]</scope>
    <source>
        <strain evidence="2 5">CECT 3259</strain>
    </source>
</reference>
<dbReference type="CDD" id="cd00093">
    <property type="entry name" value="HTH_XRE"/>
    <property type="match status" value="1"/>
</dbReference>
<protein>
    <submittedName>
        <fullName evidence="3">DNA-binding protein</fullName>
    </submittedName>
    <submittedName>
        <fullName evidence="2">Transcriptional regulator with XRE-family HTH domain</fullName>
    </submittedName>
</protein>
<dbReference type="GO" id="GO:0003677">
    <property type="term" value="F:DNA binding"/>
    <property type="evidence" value="ECO:0007669"/>
    <property type="project" value="UniProtKB-KW"/>
</dbReference>
<keyword evidence="3" id="KW-0238">DNA-binding</keyword>
<dbReference type="Pfam" id="PF19054">
    <property type="entry name" value="DUF5753"/>
    <property type="match status" value="1"/>
</dbReference>
<dbReference type="EMBL" id="LGUI01000012">
    <property type="protein sequence ID" value="PNE30352.1"/>
    <property type="molecule type" value="Genomic_DNA"/>
</dbReference>
<dbReference type="InterPro" id="IPR043917">
    <property type="entry name" value="DUF5753"/>
</dbReference>
<dbReference type="OrthoDB" id="3462393at2"/>
<reference evidence="4" key="1">
    <citation type="submission" date="2015-07" db="EMBL/GenBank/DDBJ databases">
        <authorList>
            <person name="Graham D.E."/>
            <person name="Giannone R.J."/>
            <person name="Gulvik C.A."/>
            <person name="Hettich R.L."/>
            <person name="Klingeman D.M."/>
            <person name="Mahan K.M."/>
            <person name="Parry R.J."/>
            <person name="Spain J.C."/>
        </authorList>
    </citation>
    <scope>NUCLEOTIDE SEQUENCE [LARGE SCALE GENOMIC DNA]</scope>
    <source>
        <strain evidence="4">ATCC 27428</strain>
    </source>
</reference>